<dbReference type="Pfam" id="PF00905">
    <property type="entry name" value="Transpeptidase"/>
    <property type="match status" value="1"/>
</dbReference>
<dbReference type="InterPro" id="IPR050396">
    <property type="entry name" value="Glycosyltr_51/Transpeptidase"/>
</dbReference>
<dbReference type="RefSeq" id="WP_111324505.1">
    <property type="nucleotide sequence ID" value="NZ_BIFX01000001.1"/>
</dbReference>
<evidence type="ECO:0000256" key="10">
    <source>
        <dbReference type="SAM" id="Phobius"/>
    </source>
</evidence>
<evidence type="ECO:0000256" key="2">
    <source>
        <dbReference type="ARBA" id="ARBA00022670"/>
    </source>
</evidence>
<dbReference type="SUPFAM" id="SSF56601">
    <property type="entry name" value="beta-lactamase/transpeptidase-like"/>
    <property type="match status" value="1"/>
</dbReference>
<evidence type="ECO:0000256" key="1">
    <source>
        <dbReference type="ARBA" id="ARBA00022645"/>
    </source>
</evidence>
<evidence type="ECO:0000259" key="11">
    <source>
        <dbReference type="Pfam" id="PF00905"/>
    </source>
</evidence>
<organism evidence="13 14">
    <name type="scientific">Thermosporothrix hazakensis</name>
    <dbReference type="NCBI Taxonomy" id="644383"/>
    <lineage>
        <taxon>Bacteria</taxon>
        <taxon>Bacillati</taxon>
        <taxon>Chloroflexota</taxon>
        <taxon>Ktedonobacteria</taxon>
        <taxon>Ktedonobacterales</taxon>
        <taxon>Thermosporotrichaceae</taxon>
        <taxon>Thermosporothrix</taxon>
    </lineage>
</organism>
<dbReference type="GO" id="GO:0008658">
    <property type="term" value="F:penicillin binding"/>
    <property type="evidence" value="ECO:0007669"/>
    <property type="project" value="InterPro"/>
</dbReference>
<evidence type="ECO:0000313" key="13">
    <source>
        <dbReference type="EMBL" id="PZW25676.1"/>
    </source>
</evidence>
<name>A0A326U671_THEHA</name>
<reference evidence="13 14" key="1">
    <citation type="submission" date="2018-06" db="EMBL/GenBank/DDBJ databases">
        <title>Genomic Encyclopedia of Archaeal and Bacterial Type Strains, Phase II (KMG-II): from individual species to whole genera.</title>
        <authorList>
            <person name="Goeker M."/>
        </authorList>
    </citation>
    <scope>NUCLEOTIDE SEQUENCE [LARGE SCALE GENOMIC DNA]</scope>
    <source>
        <strain evidence="13 14">ATCC BAA-1881</strain>
    </source>
</reference>
<dbReference type="PANTHER" id="PTHR32282">
    <property type="entry name" value="BINDING PROTEIN TRANSPEPTIDASE, PUTATIVE-RELATED"/>
    <property type="match status" value="1"/>
</dbReference>
<dbReference type="GO" id="GO:0009002">
    <property type="term" value="F:serine-type D-Ala-D-Ala carboxypeptidase activity"/>
    <property type="evidence" value="ECO:0007669"/>
    <property type="project" value="UniProtKB-EC"/>
</dbReference>
<proteinExistence type="predicted"/>
<comment type="catalytic activity">
    <reaction evidence="8">
        <text>[GlcNAc-(1-&gt;4)-Mur2Ac(oyl-L-Ala-gamma-D-Glu-L-Lys-D-Ala-D-Ala)](n)-di-trans,octa-cis-undecaprenyl diphosphate + beta-D-GlcNAc-(1-&gt;4)-Mur2Ac(oyl-L-Ala-gamma-D-Glu-L-Lys-D-Ala-D-Ala)-di-trans,octa-cis-undecaprenyl diphosphate = [GlcNAc-(1-&gt;4)-Mur2Ac(oyl-L-Ala-gamma-D-Glu-L-Lys-D-Ala-D-Ala)](n+1)-di-trans,octa-cis-undecaprenyl diphosphate + di-trans,octa-cis-undecaprenyl diphosphate + H(+)</text>
        <dbReference type="Rhea" id="RHEA:23708"/>
        <dbReference type="Rhea" id="RHEA-COMP:9602"/>
        <dbReference type="Rhea" id="RHEA-COMP:9603"/>
        <dbReference type="ChEBI" id="CHEBI:15378"/>
        <dbReference type="ChEBI" id="CHEBI:58405"/>
        <dbReference type="ChEBI" id="CHEBI:60033"/>
        <dbReference type="ChEBI" id="CHEBI:78435"/>
        <dbReference type="EC" id="2.4.99.28"/>
    </reaction>
</comment>
<accession>A0A326U671</accession>
<dbReference type="Gene3D" id="1.10.3810.10">
    <property type="entry name" value="Biosynthetic peptidoglycan transglycosylase-like"/>
    <property type="match status" value="1"/>
</dbReference>
<dbReference type="GO" id="GO:0030288">
    <property type="term" value="C:outer membrane-bounded periplasmic space"/>
    <property type="evidence" value="ECO:0007669"/>
    <property type="project" value="TreeGrafter"/>
</dbReference>
<dbReference type="GO" id="GO:0006508">
    <property type="term" value="P:proteolysis"/>
    <property type="evidence" value="ECO:0007669"/>
    <property type="project" value="UniProtKB-KW"/>
</dbReference>
<dbReference type="InterPro" id="IPR036950">
    <property type="entry name" value="PBP_transglycosylase"/>
</dbReference>
<keyword evidence="5" id="KW-0378">Hydrolase</keyword>
<keyword evidence="14" id="KW-1185">Reference proteome</keyword>
<keyword evidence="6" id="KW-0511">Multifunctional enzyme</keyword>
<dbReference type="Gene3D" id="3.40.710.10">
    <property type="entry name" value="DD-peptidase/beta-lactamase superfamily"/>
    <property type="match status" value="1"/>
</dbReference>
<sequence>MQRERRPDEPDGREGVKNEEQCVQLEKEEGGEHNDEQAVVPAKLPPYSKAAAAQRLNEIPPQAPRGVHYSAPHLRTHPEGWRAKRHKKRKNLRISNSRHASAENLGMRLGFMPLTLITLTVLVVGTSVLVGLAAFRDATYHRYGQALTTLPDILPKDNLKLYDAQGELLYQSTSRGIQTTVPFSKISKHLVNAEVAIEDQSFWNNEGYDITGIVRAALENLLHGRVMGGGSTITQQLIKNAIVGNQTSMIRKLQEILLAPDVTRRFSKEEILSMYLNTIYYGEQAYGAEAAAFTYFGLQPKDGKTAAEQLDIAQAAMLAGIPSSPNARNPFKNFKVAFSRMKEILKQMRLQGYITHDEELQAIHEAQQPNFLKRGVIKNDALVASHFINYTLRELADELHVKVEDLPRSGLIVKTTLDYSKQKEILKIAQKHIRGMAAQHNMSNAAVVVLDPHTGAIRALLGNIDPADPQSGAFDVASQGLRQPGSTFKAFIYANAFNQGISPGNKVADTPLTVQMCCGLPPYQPKNYDLKFHGIVSYRYALQNSFNIPAVRLLMQTGVDESLNLAKKMGITEYNGTPNYTMVLGTLGVHLIDMTSAYGVFANKGVRVPPHAIDVALDARSGKPVLQYNKKGEQVISPQLAFVMTDVLSDNTSRIFEFGKCSALYLYSTSERECYAGNPGPVRPAAAKTGTSNDFRDNWTIGYTTDYVVGVWAGNNDNSPMVDVSGIDGAGPIWHDTMQLMEQGKPIRHFDGPPPGVEKRNVDGNVDWVITKH</sequence>
<dbReference type="InterPro" id="IPR023346">
    <property type="entry name" value="Lysozyme-like_dom_sf"/>
</dbReference>
<evidence type="ECO:0000256" key="6">
    <source>
        <dbReference type="ARBA" id="ARBA00023268"/>
    </source>
</evidence>
<feature type="transmembrane region" description="Helical" evidence="10">
    <location>
        <begin position="114"/>
        <end position="135"/>
    </location>
</feature>
<keyword evidence="10" id="KW-1133">Transmembrane helix</keyword>
<evidence type="ECO:0000256" key="7">
    <source>
        <dbReference type="ARBA" id="ARBA00034000"/>
    </source>
</evidence>
<dbReference type="Proteomes" id="UP000248806">
    <property type="component" value="Unassembled WGS sequence"/>
</dbReference>
<keyword evidence="10" id="KW-0812">Transmembrane</keyword>
<dbReference type="PANTHER" id="PTHR32282:SF15">
    <property type="entry name" value="PENICILLIN-BINDING PROTEIN 1C"/>
    <property type="match status" value="1"/>
</dbReference>
<feature type="region of interest" description="Disordered" evidence="9">
    <location>
        <begin position="1"/>
        <end position="20"/>
    </location>
</feature>
<keyword evidence="10" id="KW-0472">Membrane</keyword>
<dbReference type="EMBL" id="QKUF01000017">
    <property type="protein sequence ID" value="PZW25676.1"/>
    <property type="molecule type" value="Genomic_DNA"/>
</dbReference>
<comment type="catalytic activity">
    <reaction evidence="7">
        <text>Preferential cleavage: (Ac)2-L-Lys-D-Ala-|-D-Ala. Also transpeptidation of peptidyl-alanyl moieties that are N-acyl substituents of D-alanine.</text>
        <dbReference type="EC" id="3.4.16.4"/>
    </reaction>
</comment>
<dbReference type="InterPro" id="IPR001264">
    <property type="entry name" value="Glyco_trans_51"/>
</dbReference>
<evidence type="ECO:0000256" key="9">
    <source>
        <dbReference type="SAM" id="MobiDB-lite"/>
    </source>
</evidence>
<dbReference type="InterPro" id="IPR012338">
    <property type="entry name" value="Beta-lactam/transpept-like"/>
</dbReference>
<keyword evidence="1" id="KW-0121">Carboxypeptidase</keyword>
<evidence type="ECO:0000313" key="14">
    <source>
        <dbReference type="Proteomes" id="UP000248806"/>
    </source>
</evidence>
<dbReference type="InterPro" id="IPR001460">
    <property type="entry name" value="PCN-bd_Tpept"/>
</dbReference>
<evidence type="ECO:0000259" key="12">
    <source>
        <dbReference type="Pfam" id="PF00912"/>
    </source>
</evidence>
<dbReference type="AlphaFoldDB" id="A0A326U671"/>
<evidence type="ECO:0000256" key="3">
    <source>
        <dbReference type="ARBA" id="ARBA00022676"/>
    </source>
</evidence>
<evidence type="ECO:0000256" key="5">
    <source>
        <dbReference type="ARBA" id="ARBA00022801"/>
    </source>
</evidence>
<keyword evidence="4" id="KW-0808">Transferase</keyword>
<dbReference type="SUPFAM" id="SSF53955">
    <property type="entry name" value="Lysozyme-like"/>
    <property type="match status" value="1"/>
</dbReference>
<keyword evidence="2" id="KW-0645">Protease</keyword>
<feature type="domain" description="Glycosyl transferase family 51" evidence="12">
    <location>
        <begin position="169"/>
        <end position="348"/>
    </location>
</feature>
<evidence type="ECO:0000256" key="4">
    <source>
        <dbReference type="ARBA" id="ARBA00022679"/>
    </source>
</evidence>
<dbReference type="GO" id="GO:0008955">
    <property type="term" value="F:peptidoglycan glycosyltransferase activity"/>
    <property type="evidence" value="ECO:0007669"/>
    <property type="project" value="UniProtKB-EC"/>
</dbReference>
<feature type="domain" description="Penicillin-binding protein transpeptidase" evidence="11">
    <location>
        <begin position="446"/>
        <end position="731"/>
    </location>
</feature>
<dbReference type="Pfam" id="PF00912">
    <property type="entry name" value="Transgly"/>
    <property type="match status" value="1"/>
</dbReference>
<evidence type="ECO:0000256" key="8">
    <source>
        <dbReference type="ARBA" id="ARBA00049902"/>
    </source>
</evidence>
<gene>
    <name evidence="13" type="ORF">EI42_04169</name>
</gene>
<keyword evidence="3" id="KW-0328">Glycosyltransferase</keyword>
<dbReference type="GO" id="GO:0009252">
    <property type="term" value="P:peptidoglycan biosynthetic process"/>
    <property type="evidence" value="ECO:0007669"/>
    <property type="project" value="TreeGrafter"/>
</dbReference>
<protein>
    <submittedName>
        <fullName evidence="13">Penicillin-binding protein 1A</fullName>
    </submittedName>
</protein>
<dbReference type="OrthoDB" id="9766909at2"/>
<comment type="caution">
    <text evidence="13">The sequence shown here is derived from an EMBL/GenBank/DDBJ whole genome shotgun (WGS) entry which is preliminary data.</text>
</comment>